<accession>A0A852REC9</accession>
<dbReference type="RefSeq" id="WP_179725951.1">
    <property type="nucleotide sequence ID" value="NZ_BAABEF010000001.1"/>
</dbReference>
<reference evidence="2 3" key="1">
    <citation type="submission" date="2020-07" db="EMBL/GenBank/DDBJ databases">
        <title>Sequencing the genomes of 1000 actinobacteria strains.</title>
        <authorList>
            <person name="Klenk H.-P."/>
        </authorList>
    </citation>
    <scope>NUCLEOTIDE SEQUENCE [LARGE SCALE GENOMIC DNA]</scope>
    <source>
        <strain evidence="2 3">DSM 19082</strain>
    </source>
</reference>
<keyword evidence="1" id="KW-1133">Transmembrane helix</keyword>
<dbReference type="Proteomes" id="UP000582231">
    <property type="component" value="Unassembled WGS sequence"/>
</dbReference>
<feature type="transmembrane region" description="Helical" evidence="1">
    <location>
        <begin position="47"/>
        <end position="66"/>
    </location>
</feature>
<protein>
    <recommendedName>
        <fullName evidence="4">PH domain-containing protein</fullName>
    </recommendedName>
</protein>
<name>A0A852REC9_9ACTN</name>
<keyword evidence="3" id="KW-1185">Reference proteome</keyword>
<dbReference type="AlphaFoldDB" id="A0A852REC9"/>
<feature type="transmembrane region" description="Helical" evidence="1">
    <location>
        <begin position="16"/>
        <end position="35"/>
    </location>
</feature>
<proteinExistence type="predicted"/>
<keyword evidence="1" id="KW-0472">Membrane</keyword>
<evidence type="ECO:0000313" key="2">
    <source>
        <dbReference type="EMBL" id="NYD29595.1"/>
    </source>
</evidence>
<gene>
    <name evidence="2" type="ORF">BJ958_001141</name>
</gene>
<evidence type="ECO:0008006" key="4">
    <source>
        <dbReference type="Google" id="ProtNLM"/>
    </source>
</evidence>
<sequence length="196" mass="20436">MDVRLPAAAGGRPRSAVAAVVVGGVLLVAPLAAIASRRLDTYDRLNALMLALAGLVVLGWGVRRLAGTRARLHQATDVTLDGIGVTVRGADVSALVTWPDVALVEVHWWEIVPPYVEEAIHLPVLRFVARHDGDVTLHGTPAISADLARSFGISAPAAALTVVIGAAALEPLHEVLAWVGAHRPDVPVEVGAPPDL</sequence>
<keyword evidence="1" id="KW-0812">Transmembrane</keyword>
<organism evidence="2 3">
    <name type="scientific">Nocardioides kongjuensis</name>
    <dbReference type="NCBI Taxonomy" id="349522"/>
    <lineage>
        <taxon>Bacteria</taxon>
        <taxon>Bacillati</taxon>
        <taxon>Actinomycetota</taxon>
        <taxon>Actinomycetes</taxon>
        <taxon>Propionibacteriales</taxon>
        <taxon>Nocardioidaceae</taxon>
        <taxon>Nocardioides</taxon>
    </lineage>
</organism>
<evidence type="ECO:0000313" key="3">
    <source>
        <dbReference type="Proteomes" id="UP000582231"/>
    </source>
</evidence>
<comment type="caution">
    <text evidence="2">The sequence shown here is derived from an EMBL/GenBank/DDBJ whole genome shotgun (WGS) entry which is preliminary data.</text>
</comment>
<evidence type="ECO:0000256" key="1">
    <source>
        <dbReference type="SAM" id="Phobius"/>
    </source>
</evidence>
<dbReference type="EMBL" id="JACCBF010000001">
    <property type="protein sequence ID" value="NYD29595.1"/>
    <property type="molecule type" value="Genomic_DNA"/>
</dbReference>